<evidence type="ECO:0000313" key="1">
    <source>
        <dbReference type="EMBL" id="GKY87913.1"/>
    </source>
</evidence>
<name>A0ABQ5LT39_9RHOB</name>
<reference evidence="1" key="1">
    <citation type="journal article" date="2023" name="Int. J. Syst. Evol. Microbiol.">
        <title>Sinisalibacter aestuarii sp. nov., isolated from estuarine sediment of the Arakawa River.</title>
        <authorList>
            <person name="Arafat S.T."/>
            <person name="Hirano S."/>
            <person name="Sato A."/>
            <person name="Takeuchi K."/>
            <person name="Yasuda T."/>
            <person name="Terahara T."/>
            <person name="Hamada M."/>
            <person name="Kobayashi T."/>
        </authorList>
    </citation>
    <scope>NUCLEOTIDE SEQUENCE</scope>
    <source>
        <strain evidence="1">B-399</strain>
    </source>
</reference>
<comment type="caution">
    <text evidence="1">The sequence shown here is derived from an EMBL/GenBank/DDBJ whole genome shotgun (WGS) entry which is preliminary data.</text>
</comment>
<keyword evidence="2" id="KW-1185">Reference proteome</keyword>
<proteinExistence type="predicted"/>
<sequence length="65" mass="7164">MHMIETGPAAAHAALAFALNERAACLSDREWRFRLRGYGYDIRQTEQGRVLTTVTTGLELGALDA</sequence>
<dbReference type="EMBL" id="BROH01000004">
    <property type="protein sequence ID" value="GKY87913.1"/>
    <property type="molecule type" value="Genomic_DNA"/>
</dbReference>
<accession>A0ABQ5LT39</accession>
<dbReference type="RefSeq" id="WP_307726348.1">
    <property type="nucleotide sequence ID" value="NZ_BROH01000004.1"/>
</dbReference>
<evidence type="ECO:0000313" key="2">
    <source>
        <dbReference type="Proteomes" id="UP001144205"/>
    </source>
</evidence>
<protein>
    <submittedName>
        <fullName evidence="1">Uncharacterized protein</fullName>
    </submittedName>
</protein>
<organism evidence="1 2">
    <name type="scientific">Sinisalibacter aestuarii</name>
    <dbReference type="NCBI Taxonomy" id="2949426"/>
    <lineage>
        <taxon>Bacteria</taxon>
        <taxon>Pseudomonadati</taxon>
        <taxon>Pseudomonadota</taxon>
        <taxon>Alphaproteobacteria</taxon>
        <taxon>Rhodobacterales</taxon>
        <taxon>Roseobacteraceae</taxon>
        <taxon>Sinisalibacter</taxon>
    </lineage>
</organism>
<gene>
    <name evidence="1" type="ORF">STA1M1_17820</name>
</gene>
<dbReference type="Proteomes" id="UP001144205">
    <property type="component" value="Unassembled WGS sequence"/>
</dbReference>